<comment type="caution">
    <text evidence="1">The sequence shown here is derived from an EMBL/GenBank/DDBJ whole genome shotgun (WGS) entry which is preliminary data.</text>
</comment>
<organism evidence="1 2">
    <name type="scientific">Gleimia coleocanis DSM 15436</name>
    <dbReference type="NCBI Taxonomy" id="525245"/>
    <lineage>
        <taxon>Bacteria</taxon>
        <taxon>Bacillati</taxon>
        <taxon>Actinomycetota</taxon>
        <taxon>Actinomycetes</taxon>
        <taxon>Actinomycetales</taxon>
        <taxon>Actinomycetaceae</taxon>
        <taxon>Gleimia</taxon>
    </lineage>
</organism>
<keyword evidence="2" id="KW-1185">Reference proteome</keyword>
<sequence>MPTTILKTMKAHRQCVHFGCEERAVATLTYNYAEATAVLGPLPPEKAPYTSEFCEHHANTFTAPNGWQVIRLAFSTEPPEPTEADISALAEAVKEAGRKARIGLPRDPWRTQLSVKTYE</sequence>
<dbReference type="STRING" id="525245.HMPREF0044_0835"/>
<evidence type="ECO:0000313" key="1">
    <source>
        <dbReference type="EMBL" id="EEH63816.1"/>
    </source>
</evidence>
<dbReference type="HOGENOM" id="CLU_095649_1_0_11"/>
<evidence type="ECO:0008006" key="3">
    <source>
        <dbReference type="Google" id="ProtNLM"/>
    </source>
</evidence>
<dbReference type="eggNOG" id="ENOG5032RR4">
    <property type="taxonomic scope" value="Bacteria"/>
</dbReference>
<protein>
    <recommendedName>
        <fullName evidence="3">DUF3499 domain-containing protein</fullName>
    </recommendedName>
</protein>
<dbReference type="RefSeq" id="WP_006546607.1">
    <property type="nucleotide sequence ID" value="NZ_DS999543.1"/>
</dbReference>
<evidence type="ECO:0000313" key="2">
    <source>
        <dbReference type="Proteomes" id="UP000010301"/>
    </source>
</evidence>
<name>C0VZV7_9ACTO</name>
<accession>C0VZV7</accession>
<proteinExistence type="predicted"/>
<reference evidence="1 2" key="1">
    <citation type="submission" date="2009-01" db="EMBL/GenBank/DDBJ databases">
        <authorList>
            <person name="Qin X."/>
            <person name="Bachman B."/>
            <person name="Battles P."/>
            <person name="Bell A."/>
            <person name="Bess C."/>
            <person name="Bickham C."/>
            <person name="Chaboub L."/>
            <person name="Chen D."/>
            <person name="Coyle M."/>
            <person name="Deiros D.R."/>
            <person name="Dinh H."/>
            <person name="Forbes L."/>
            <person name="Fowler G."/>
            <person name="Francisco L."/>
            <person name="Fu Q."/>
            <person name="Gubbala S."/>
            <person name="Hale W."/>
            <person name="Han Y."/>
            <person name="Hemphill L."/>
            <person name="Highlander S.K."/>
            <person name="Hirani K."/>
            <person name="Hogues M."/>
            <person name="Jackson L."/>
            <person name="Jakkamsetti A."/>
            <person name="Javaid M."/>
            <person name="Jiang H."/>
            <person name="Korchina V."/>
            <person name="Kovar C."/>
            <person name="Lara F."/>
            <person name="Lee S."/>
            <person name="Mata R."/>
            <person name="Mathew T."/>
            <person name="Moen C."/>
            <person name="Morales K."/>
            <person name="Munidasa M."/>
            <person name="Nazareth L."/>
            <person name="Ngo R."/>
            <person name="Nguyen L."/>
            <person name="Okwuonu G."/>
            <person name="Ongeri F."/>
            <person name="Patil S."/>
            <person name="Petrosino J."/>
            <person name="Pham C."/>
            <person name="Pham P."/>
            <person name="Pu L.-L."/>
            <person name="Puazo M."/>
            <person name="Raj R."/>
            <person name="Reid J."/>
            <person name="Rouhana J."/>
            <person name="Saada N."/>
            <person name="Shang Y."/>
            <person name="Simmons D."/>
            <person name="Thornton R."/>
            <person name="Warren J."/>
            <person name="Weissenberger G."/>
            <person name="Zhang J."/>
            <person name="Zhang L."/>
            <person name="Zhou C."/>
            <person name="Zhu D."/>
            <person name="Muzny D."/>
            <person name="Worley K."/>
            <person name="Gibbs R."/>
        </authorList>
    </citation>
    <scope>NUCLEOTIDE SEQUENCE [LARGE SCALE GENOMIC DNA]</scope>
    <source>
        <strain evidence="1 2">DSM 15436</strain>
    </source>
</reference>
<dbReference type="EMBL" id="ACFG01000030">
    <property type="protein sequence ID" value="EEH63816.1"/>
    <property type="molecule type" value="Genomic_DNA"/>
</dbReference>
<dbReference type="InterPro" id="IPR021888">
    <property type="entry name" value="DUF3499"/>
</dbReference>
<dbReference type="Proteomes" id="UP000010301">
    <property type="component" value="Unassembled WGS sequence"/>
</dbReference>
<gene>
    <name evidence="1" type="ORF">HMPREF0044_0835</name>
</gene>
<dbReference type="AlphaFoldDB" id="C0VZV7"/>
<dbReference type="Pfam" id="PF12005">
    <property type="entry name" value="DUF3499"/>
    <property type="match status" value="1"/>
</dbReference>